<gene>
    <name evidence="1" type="ORF">C7B46_00685</name>
</gene>
<sequence>MKPVGIVKIGSSNTGLLIAASLSQPILRVNHLVDLKTPANWPELADVLASYRVRCQESQVASGLVAGGEIFRRHREIRQLVLDQGWPLWEVSGKLEGQLTWFAVRSRDPAVDVVIDVGGGSTEIIYQSDAVSIPIGAANVTGEVDWPVIANGQRAALVGGTAYVLSRLAGTATMDPKQLAKAIDQVLEGSSSSVWRSLEVPRQKLVIGGAKILKSLLKNYQFSQFSVSPWGYTEGLWMAASLGRARPLW</sequence>
<evidence type="ECO:0000313" key="1">
    <source>
        <dbReference type="EMBL" id="PSR35540.1"/>
    </source>
</evidence>
<comment type="caution">
    <text evidence="1">The sequence shown here is derived from an EMBL/GenBank/DDBJ whole genome shotgun (WGS) entry which is preliminary data.</text>
</comment>
<proteinExistence type="predicted"/>
<name>A0A2T2XM28_9FIRM</name>
<reference evidence="1 2" key="1">
    <citation type="journal article" date="2014" name="BMC Genomics">
        <title>Comparison of environmental and isolate Sulfobacillus genomes reveals diverse carbon, sulfur, nitrogen, and hydrogen metabolisms.</title>
        <authorList>
            <person name="Justice N.B."/>
            <person name="Norman A."/>
            <person name="Brown C.T."/>
            <person name="Singh A."/>
            <person name="Thomas B.C."/>
            <person name="Banfield J.F."/>
        </authorList>
    </citation>
    <scope>NUCLEOTIDE SEQUENCE [LARGE SCALE GENOMIC DNA]</scope>
    <source>
        <strain evidence="1">AMDSBA4</strain>
    </source>
</reference>
<accession>A0A2T2XM28</accession>
<dbReference type="Proteomes" id="UP000242972">
    <property type="component" value="Unassembled WGS sequence"/>
</dbReference>
<protein>
    <submittedName>
        <fullName evidence="1">Uncharacterized protein</fullName>
    </submittedName>
</protein>
<dbReference type="EMBL" id="PXYW01000001">
    <property type="protein sequence ID" value="PSR35540.1"/>
    <property type="molecule type" value="Genomic_DNA"/>
</dbReference>
<dbReference type="AlphaFoldDB" id="A0A2T2XM28"/>
<dbReference type="Gene3D" id="3.30.420.150">
    <property type="entry name" value="Exopolyphosphatase. Domain 2"/>
    <property type="match status" value="1"/>
</dbReference>
<evidence type="ECO:0000313" key="2">
    <source>
        <dbReference type="Proteomes" id="UP000242972"/>
    </source>
</evidence>
<dbReference type="InterPro" id="IPR043129">
    <property type="entry name" value="ATPase_NBD"/>
</dbReference>
<organism evidence="1 2">
    <name type="scientific">Sulfobacillus benefaciens</name>
    <dbReference type="NCBI Taxonomy" id="453960"/>
    <lineage>
        <taxon>Bacteria</taxon>
        <taxon>Bacillati</taxon>
        <taxon>Bacillota</taxon>
        <taxon>Clostridia</taxon>
        <taxon>Eubacteriales</taxon>
        <taxon>Clostridiales Family XVII. Incertae Sedis</taxon>
        <taxon>Sulfobacillus</taxon>
    </lineage>
</organism>
<dbReference type="SUPFAM" id="SSF53067">
    <property type="entry name" value="Actin-like ATPase domain"/>
    <property type="match status" value="1"/>
</dbReference>